<reference evidence="5 6" key="1">
    <citation type="submission" date="2020-03" db="EMBL/GenBank/DDBJ databases">
        <title>Draft Genome Sequence of Cudoniella acicularis.</title>
        <authorList>
            <person name="Buettner E."/>
            <person name="Kellner H."/>
        </authorList>
    </citation>
    <scope>NUCLEOTIDE SEQUENCE [LARGE SCALE GENOMIC DNA]</scope>
    <source>
        <strain evidence="5 6">DSM 108380</strain>
    </source>
</reference>
<evidence type="ECO:0000259" key="4">
    <source>
        <dbReference type="PROSITE" id="PS51718"/>
    </source>
</evidence>
<dbReference type="Pfam" id="PF01031">
    <property type="entry name" value="Dynamin_M"/>
    <property type="match status" value="1"/>
</dbReference>
<dbReference type="OrthoDB" id="415706at2759"/>
<dbReference type="SUPFAM" id="SSF52540">
    <property type="entry name" value="P-loop containing nucleoside triphosphate hydrolases"/>
    <property type="match status" value="1"/>
</dbReference>
<dbReference type="PROSITE" id="PS51718">
    <property type="entry name" value="G_DYNAMIN_2"/>
    <property type="match status" value="1"/>
</dbReference>
<protein>
    <submittedName>
        <fullName evidence="5">Uncharacterized protein</fullName>
    </submittedName>
</protein>
<dbReference type="Proteomes" id="UP000566819">
    <property type="component" value="Unassembled WGS sequence"/>
</dbReference>
<keyword evidence="6" id="KW-1185">Reference proteome</keyword>
<dbReference type="InterPro" id="IPR001401">
    <property type="entry name" value="Dynamin_GTPase"/>
</dbReference>
<dbReference type="GO" id="GO:0003924">
    <property type="term" value="F:GTPase activity"/>
    <property type="evidence" value="ECO:0007669"/>
    <property type="project" value="InterPro"/>
</dbReference>
<dbReference type="FunFam" id="3.40.50.300:FF:001425">
    <property type="entry name" value="Dynamin GTPase, putative"/>
    <property type="match status" value="1"/>
</dbReference>
<dbReference type="PRINTS" id="PR00195">
    <property type="entry name" value="DYNAMIN"/>
</dbReference>
<evidence type="ECO:0000259" key="3">
    <source>
        <dbReference type="PROSITE" id="PS51388"/>
    </source>
</evidence>
<dbReference type="InterPro" id="IPR027417">
    <property type="entry name" value="P-loop_NTPase"/>
</dbReference>
<dbReference type="AlphaFoldDB" id="A0A8H4W3E3"/>
<dbReference type="SMART" id="SM00053">
    <property type="entry name" value="DYNc"/>
    <property type="match status" value="1"/>
</dbReference>
<dbReference type="GO" id="GO:0000266">
    <property type="term" value="P:mitochondrial fission"/>
    <property type="evidence" value="ECO:0007669"/>
    <property type="project" value="TreeGrafter"/>
</dbReference>
<gene>
    <name evidence="5" type="ORF">G7Y89_g5865</name>
</gene>
<dbReference type="GO" id="GO:0005525">
    <property type="term" value="F:GTP binding"/>
    <property type="evidence" value="ECO:0007669"/>
    <property type="project" value="InterPro"/>
</dbReference>
<dbReference type="GO" id="GO:0016559">
    <property type="term" value="P:peroxisome fission"/>
    <property type="evidence" value="ECO:0007669"/>
    <property type="project" value="TreeGrafter"/>
</dbReference>
<dbReference type="GO" id="GO:0005739">
    <property type="term" value="C:mitochondrion"/>
    <property type="evidence" value="ECO:0007669"/>
    <property type="project" value="TreeGrafter"/>
</dbReference>
<dbReference type="Pfam" id="PF00350">
    <property type="entry name" value="Dynamin_N"/>
    <property type="match status" value="1"/>
</dbReference>
<dbReference type="PANTHER" id="PTHR11566">
    <property type="entry name" value="DYNAMIN"/>
    <property type="match status" value="1"/>
</dbReference>
<comment type="caution">
    <text evidence="5">The sequence shown here is derived from an EMBL/GenBank/DDBJ whole genome shotgun (WGS) entry which is preliminary data.</text>
</comment>
<evidence type="ECO:0000313" key="6">
    <source>
        <dbReference type="Proteomes" id="UP000566819"/>
    </source>
</evidence>
<keyword evidence="1" id="KW-0547">Nucleotide-binding</keyword>
<dbReference type="InterPro" id="IPR000375">
    <property type="entry name" value="Dynamin_stalk"/>
</dbReference>
<dbReference type="PROSITE" id="PS51388">
    <property type="entry name" value="GED"/>
    <property type="match status" value="1"/>
</dbReference>
<feature type="domain" description="Dynamin-type G" evidence="4">
    <location>
        <begin position="36"/>
        <end position="320"/>
    </location>
</feature>
<dbReference type="GO" id="GO:0005874">
    <property type="term" value="C:microtubule"/>
    <property type="evidence" value="ECO:0007669"/>
    <property type="project" value="TreeGrafter"/>
</dbReference>
<dbReference type="GO" id="GO:0006897">
    <property type="term" value="P:endocytosis"/>
    <property type="evidence" value="ECO:0007669"/>
    <property type="project" value="TreeGrafter"/>
</dbReference>
<dbReference type="Gene3D" id="3.40.50.300">
    <property type="entry name" value="P-loop containing nucleotide triphosphate hydrolases"/>
    <property type="match status" value="1"/>
</dbReference>
<dbReference type="Gene3D" id="1.20.120.1240">
    <property type="entry name" value="Dynamin, middle domain"/>
    <property type="match status" value="1"/>
</dbReference>
<dbReference type="GO" id="GO:0016020">
    <property type="term" value="C:membrane"/>
    <property type="evidence" value="ECO:0007669"/>
    <property type="project" value="TreeGrafter"/>
</dbReference>
<dbReference type="CDD" id="cd08771">
    <property type="entry name" value="DLP_1"/>
    <property type="match status" value="1"/>
</dbReference>
<sequence>MSSIEGFHSMENLRSAEQIQLLDLVDSLRAEGLSEFTDLPQLIVCGDQSCGKSSLLEAISGVPFPRKDNLCTRFATEVILRRASESETTVSLVPGNSKPSVELERLRLFRHDVSCYDDFVTLFEEAKGAMGLLSVGGNAFSEDILRVEISGPKQPQLTIVDLPGLIHSHNKHQTEQDVRLVTKLVDKYMANPRSIILAVVSAKNDFPNQIVLNKAREVDARGLRTLGVITKPDQLGHGTEAEKLFLSLARNEQVEFHLGWHVVRNLDSAVNDPTQDRDAIENTFFAESNFRSLTATSLGIEHLRQRLSTVLFGQIRAELPKLINDIEKGIRDCHRELAKLGPARSTLHDQKNFLVDLSDEFQKLCHAAIRGDYDDDFFADSSQSSRRLSAMIANRGIDFAEDVRVDGAQWKIVRSSSSRKRHRSRSQAIEEVRKLLKKSRGRELPGIPNPLLIGEVFREYSKPWEGLARKYIKDVWDSTKEFVEQALQHLTDSTASDALLRHLLDPILDKKLEIAYSKLDELMAVHKEHPETRNHYFIDTYISFQQLDTDKKSSDVLEQAFEHRDALTEEDIPLIVAKLRERSEPDMDLIAATSVFNASQAFYKVSMKLFIDNVPNLVVRANIASQLASMFCPKTVFVMDNETVTRIAAESEDKVLRRQKNQ</sequence>
<evidence type="ECO:0000313" key="5">
    <source>
        <dbReference type="EMBL" id="KAF4632262.1"/>
    </source>
</evidence>
<dbReference type="InterPro" id="IPR045063">
    <property type="entry name" value="Dynamin_N"/>
</dbReference>
<accession>A0A8H4W3E3</accession>
<evidence type="ECO:0000256" key="1">
    <source>
        <dbReference type="ARBA" id="ARBA00022741"/>
    </source>
</evidence>
<dbReference type="EMBL" id="JAAMPI010000363">
    <property type="protein sequence ID" value="KAF4632262.1"/>
    <property type="molecule type" value="Genomic_DNA"/>
</dbReference>
<dbReference type="GO" id="GO:0048312">
    <property type="term" value="P:intracellular distribution of mitochondria"/>
    <property type="evidence" value="ECO:0007669"/>
    <property type="project" value="TreeGrafter"/>
</dbReference>
<dbReference type="GO" id="GO:0008017">
    <property type="term" value="F:microtubule binding"/>
    <property type="evidence" value="ECO:0007669"/>
    <property type="project" value="TreeGrafter"/>
</dbReference>
<dbReference type="InterPro" id="IPR022812">
    <property type="entry name" value="Dynamin"/>
</dbReference>
<organism evidence="5 6">
    <name type="scientific">Cudoniella acicularis</name>
    <dbReference type="NCBI Taxonomy" id="354080"/>
    <lineage>
        <taxon>Eukaryota</taxon>
        <taxon>Fungi</taxon>
        <taxon>Dikarya</taxon>
        <taxon>Ascomycota</taxon>
        <taxon>Pezizomycotina</taxon>
        <taxon>Leotiomycetes</taxon>
        <taxon>Helotiales</taxon>
        <taxon>Tricladiaceae</taxon>
        <taxon>Cudoniella</taxon>
    </lineage>
</organism>
<keyword evidence="2" id="KW-0342">GTP-binding</keyword>
<name>A0A8H4W3E3_9HELO</name>
<dbReference type="InterPro" id="IPR020850">
    <property type="entry name" value="GED_dom"/>
</dbReference>
<feature type="domain" description="GED" evidence="3">
    <location>
        <begin position="592"/>
        <end position="662"/>
    </location>
</feature>
<dbReference type="PANTHER" id="PTHR11566:SF149">
    <property type="entry name" value="GTPASE, PUTATIVE (AFU_ORTHOLOGUE AFUA_6G11890)-RELATED"/>
    <property type="match status" value="1"/>
</dbReference>
<proteinExistence type="predicted"/>
<evidence type="ECO:0000256" key="2">
    <source>
        <dbReference type="ARBA" id="ARBA00023134"/>
    </source>
</evidence>
<dbReference type="InterPro" id="IPR030381">
    <property type="entry name" value="G_DYNAMIN_dom"/>
</dbReference>